<evidence type="ECO:0000256" key="1">
    <source>
        <dbReference type="SAM" id="MobiDB-lite"/>
    </source>
</evidence>
<dbReference type="EMBL" id="JAFCMP010000490">
    <property type="protein sequence ID" value="KAG5179184.1"/>
    <property type="molecule type" value="Genomic_DNA"/>
</dbReference>
<protein>
    <submittedName>
        <fullName evidence="2">Uncharacterized protein</fullName>
    </submittedName>
</protein>
<organism evidence="2 3">
    <name type="scientific">Tribonema minus</name>
    <dbReference type="NCBI Taxonomy" id="303371"/>
    <lineage>
        <taxon>Eukaryota</taxon>
        <taxon>Sar</taxon>
        <taxon>Stramenopiles</taxon>
        <taxon>Ochrophyta</taxon>
        <taxon>PX clade</taxon>
        <taxon>Xanthophyceae</taxon>
        <taxon>Tribonematales</taxon>
        <taxon>Tribonemataceae</taxon>
        <taxon>Tribonema</taxon>
    </lineage>
</organism>
<feature type="compositionally biased region" description="Low complexity" evidence="1">
    <location>
        <begin position="1010"/>
        <end position="1020"/>
    </location>
</feature>
<proteinExistence type="predicted"/>
<comment type="caution">
    <text evidence="2">The sequence shown here is derived from an EMBL/GenBank/DDBJ whole genome shotgun (WGS) entry which is preliminary data.</text>
</comment>
<dbReference type="InterPro" id="IPR038280">
    <property type="entry name" value="ResT/TelK_cat_sf"/>
</dbReference>
<dbReference type="AlphaFoldDB" id="A0A836CB36"/>
<name>A0A836CB36_9STRA</name>
<keyword evidence="3" id="KW-1185">Reference proteome</keyword>
<dbReference type="Gene3D" id="1.10.443.30">
    <property type="entry name" value="Telomere resolvase"/>
    <property type="match status" value="1"/>
</dbReference>
<evidence type="ECO:0000313" key="3">
    <source>
        <dbReference type="Proteomes" id="UP000664859"/>
    </source>
</evidence>
<feature type="compositionally biased region" description="Pro residues" evidence="1">
    <location>
        <begin position="1021"/>
        <end position="1031"/>
    </location>
</feature>
<sequence>MQWANERLSKELYDLAVDKMRGHDDFTLLRPVVEEWTGNKRRPYQEHVLPLVTSYKEAWDSAKANMTKNQFKNWVKDSEQRKTRDCIDKKRREFTAYADNTMKTIVCQAGNFMEQGSHLKLFWSSKHGNGLNLTLYRDCGTKHEDNLRERQTGEVLKYDFGPMLCHSMDVLDKLPGLREVIHALTLATARRSIEVLDPAFEYRDDADDNTSVIINKLAKMPDGSQQTEFKVQLLCNRQLFHNGLQYVRANCDGTTGKSRQLIRNNVNNMMAAPTYRFADFAALVEERFKRHYTVHINRHIAVAIHATVKGDEFSVQNAKALLGHRSIMSSLSYADMKHVPQCVVSVSPPADGSDDEDEDLESVEAGAAAGLLSLLHADKKQRVDEFTAQLERLKAGEITTAEYQQLVASHGRGISSIIRSNSAAAEAMAEDVIWLDQRQNRNHGVRCLFEGDGDHEAEVRAVTDAREAGAINKPTHDIYSTELTTAEAALYQARKGPVSCVWLHVSGTGVKATVVANMLKKVPGLLRLEFVNHSPPPARQQIEAAAVAAGPAAPAATADEKRAMWQLAAAHLDIRHAALDAATVEWHMREISDLAELPLKWASADDEDSATYKWITSDVASHINEHRMTTPFAQFGRKCIDHALRMTAEWRTNVAPPPDSLCRTVQESIGGLLNDCARMLQRSPSQCAISEHANRTMEAVCGRALAAQRQLAESANDDRVAALEREVAQLRAHVDVVRENVSSAIRLAVERPLRVEMLAAQQRTERVAKESGWLTLTLKKKLLICEAELAHTKTALERSPLMASPLEDGDEPAKCFALLRLKTNSLLIAEERVKLQTQIAEAWRQRAVAAEAGAAAAAGGGAAAAAGGGAAAAAGDGAAAGAAAAAGGGAAAAVGVGVHAAGAAVGCAPYPYIEAFEAMAHKQAQFRIEMLEMVSAAAVKRPNAQGTSGLKMRLDAAIDQPSKRRALKIITAALREDWQEEAATDAAPDAAAPAALDATPTAMDIEETPDATTPAASDAAPPRPALRPLPSAPAALDAAPDMTPTAMDIEETPDAAAPAASDAVPTATEGVGVDAAGSGDTVGCAQHPYIEAFEAVVPADAQFRDAMLEAVHSVVVEHPDERGTRRLSARIQRQ</sequence>
<reference evidence="2" key="1">
    <citation type="submission" date="2021-02" db="EMBL/GenBank/DDBJ databases">
        <title>First Annotated Genome of the Yellow-green Alga Tribonema minus.</title>
        <authorList>
            <person name="Mahan K.M."/>
        </authorList>
    </citation>
    <scope>NUCLEOTIDE SEQUENCE</scope>
    <source>
        <strain evidence="2">UTEX B ZZ1240</strain>
    </source>
</reference>
<gene>
    <name evidence="2" type="ORF">JKP88DRAFT_327394</name>
</gene>
<accession>A0A836CB36</accession>
<evidence type="ECO:0000313" key="2">
    <source>
        <dbReference type="EMBL" id="KAG5179184.1"/>
    </source>
</evidence>
<dbReference type="Proteomes" id="UP000664859">
    <property type="component" value="Unassembled WGS sequence"/>
</dbReference>
<feature type="region of interest" description="Disordered" evidence="1">
    <location>
        <begin position="1008"/>
        <end position="1039"/>
    </location>
</feature>